<evidence type="ECO:0000313" key="2">
    <source>
        <dbReference type="Proteomes" id="UP001597212"/>
    </source>
</evidence>
<gene>
    <name evidence="1" type="ORF">ACFQ5K_09915</name>
</gene>
<reference evidence="2" key="1">
    <citation type="journal article" date="2019" name="Int. J. Syst. Evol. Microbiol.">
        <title>The Global Catalogue of Microorganisms (GCM) 10K type strain sequencing project: providing services to taxonomists for standard genome sequencing and annotation.</title>
        <authorList>
            <consortium name="The Broad Institute Genomics Platform"/>
            <consortium name="The Broad Institute Genome Sequencing Center for Infectious Disease"/>
            <person name="Wu L."/>
            <person name="Ma J."/>
        </authorList>
    </citation>
    <scope>NUCLEOTIDE SEQUENCE [LARGE SCALE GENOMIC DNA]</scope>
    <source>
        <strain evidence="2">CCM 8912</strain>
    </source>
</reference>
<comment type="caution">
    <text evidence="1">The sequence shown here is derived from an EMBL/GenBank/DDBJ whole genome shotgun (WGS) entry which is preliminary data.</text>
</comment>
<proteinExistence type="predicted"/>
<keyword evidence="2" id="KW-1185">Reference proteome</keyword>
<organism evidence="1 2">
    <name type="scientific">Lacticaseibacillus hegangensis</name>
    <dbReference type="NCBI Taxonomy" id="2486010"/>
    <lineage>
        <taxon>Bacteria</taxon>
        <taxon>Bacillati</taxon>
        <taxon>Bacillota</taxon>
        <taxon>Bacilli</taxon>
        <taxon>Lactobacillales</taxon>
        <taxon>Lactobacillaceae</taxon>
        <taxon>Lacticaseibacillus</taxon>
    </lineage>
</organism>
<protein>
    <submittedName>
        <fullName evidence="1">Uncharacterized protein</fullName>
    </submittedName>
</protein>
<dbReference type="Proteomes" id="UP001597212">
    <property type="component" value="Unassembled WGS sequence"/>
</dbReference>
<evidence type="ECO:0000313" key="1">
    <source>
        <dbReference type="EMBL" id="MFD1441689.1"/>
    </source>
</evidence>
<sequence>MSILRVDIGVIWLFMPNDGTRSNDPWDPRAIWIDPHTTIDFVGPDWERDLVRERRRFLESAVFELIWPIISNMKASGAVPAPPGYKFDNFVYSSYTWEIVTSNRVVKEIQ</sequence>
<dbReference type="RefSeq" id="WP_125756181.1">
    <property type="nucleotide sequence ID" value="NZ_JBHTOK010000073.1"/>
</dbReference>
<name>A0ABW4CY10_9LACO</name>
<dbReference type="EMBL" id="JBHTOK010000073">
    <property type="protein sequence ID" value="MFD1441689.1"/>
    <property type="molecule type" value="Genomic_DNA"/>
</dbReference>
<accession>A0ABW4CY10</accession>